<proteinExistence type="predicted"/>
<dbReference type="EMBL" id="BCMM01000029">
    <property type="protein sequence ID" value="GAQ65348.1"/>
    <property type="molecule type" value="Genomic_DNA"/>
</dbReference>
<name>A0A117EF97_STRSC</name>
<sequence>MTTTRRAFTTLAALAPATTANASPRHRRLIAHDDFRHGLRQWAVELAKGGTAAACRGTLEVDVPAGATIWFRERLRASKSPALAGQHHSPLIRTGTNPLVNS</sequence>
<comment type="caution">
    <text evidence="2">The sequence shown here is derived from an EMBL/GenBank/DDBJ whole genome shotgun (WGS) entry which is preliminary data.</text>
</comment>
<evidence type="ECO:0000313" key="3">
    <source>
        <dbReference type="Proteomes" id="UP000067448"/>
    </source>
</evidence>
<protein>
    <submittedName>
        <fullName evidence="2">Uncharacterized protein</fullName>
    </submittedName>
</protein>
<reference evidence="3" key="3">
    <citation type="submission" date="2016-02" db="EMBL/GenBank/DDBJ databases">
        <title>Draft genome of pathogenic Streptomyces sp. in Japan.</title>
        <authorList>
            <person name="Tomihama T."/>
            <person name="Ikenaga M."/>
            <person name="Sakai M."/>
            <person name="Okubo T."/>
            <person name="Ikeda S."/>
        </authorList>
    </citation>
    <scope>NUCLEOTIDE SEQUENCE [LARGE SCALE GENOMIC DNA]</scope>
    <source>
        <strain evidence="3">S58</strain>
    </source>
</reference>
<evidence type="ECO:0000313" key="2">
    <source>
        <dbReference type="EMBL" id="GAQ65348.1"/>
    </source>
</evidence>
<dbReference type="AlphaFoldDB" id="A0A117EF97"/>
<reference evidence="2 3" key="2">
    <citation type="journal article" date="2016" name="Genome Announc.">
        <title>Draft Genome Sequences of Streptomyces scabiei S58, Streptomyces turgidiscabies T45, and Streptomyces acidiscabies a10, the Pathogens of Potato Common Scab, Isolated in Japan.</title>
        <authorList>
            <person name="Tomihama T."/>
            <person name="Nishi Y."/>
            <person name="Sakai M."/>
            <person name="Ikenaga M."/>
            <person name="Okubo T."/>
            <person name="Ikeda S."/>
        </authorList>
    </citation>
    <scope>NUCLEOTIDE SEQUENCE [LARGE SCALE GENOMIC DNA]</scope>
    <source>
        <strain evidence="2 3">S58</strain>
    </source>
</reference>
<evidence type="ECO:0000256" key="1">
    <source>
        <dbReference type="SAM" id="MobiDB-lite"/>
    </source>
</evidence>
<accession>A0A117EF97</accession>
<feature type="region of interest" description="Disordered" evidence="1">
    <location>
        <begin position="81"/>
        <end position="102"/>
    </location>
</feature>
<gene>
    <name evidence="2" type="ORF">SsS58_05757</name>
</gene>
<dbReference type="Proteomes" id="UP000067448">
    <property type="component" value="Unassembled WGS sequence"/>
</dbReference>
<organism evidence="2 3">
    <name type="scientific">Streptomyces scabiei</name>
    <dbReference type="NCBI Taxonomy" id="1930"/>
    <lineage>
        <taxon>Bacteria</taxon>
        <taxon>Bacillati</taxon>
        <taxon>Actinomycetota</taxon>
        <taxon>Actinomycetes</taxon>
        <taxon>Kitasatosporales</taxon>
        <taxon>Streptomycetaceae</taxon>
        <taxon>Streptomyces</taxon>
    </lineage>
</organism>
<reference evidence="3" key="1">
    <citation type="submission" date="2015-11" db="EMBL/GenBank/DDBJ databases">
        <authorList>
            <consortium name="Cross-ministerial Strategic Innovation Promotion Program (SIP) consortium"/>
            <person name="Tomihama T."/>
            <person name="Ikenaga M."/>
            <person name="Sakai M."/>
            <person name="Okubo T."/>
            <person name="Ikeda S."/>
        </authorList>
    </citation>
    <scope>NUCLEOTIDE SEQUENCE [LARGE SCALE GENOMIC DNA]</scope>
    <source>
        <strain evidence="3">S58</strain>
    </source>
</reference>